<evidence type="ECO:0000313" key="8">
    <source>
        <dbReference type="EMBL" id="CRL03885.1"/>
    </source>
</evidence>
<evidence type="ECO:0000313" key="9">
    <source>
        <dbReference type="Proteomes" id="UP000183832"/>
    </source>
</evidence>
<dbReference type="Proteomes" id="UP000183832">
    <property type="component" value="Unassembled WGS sequence"/>
</dbReference>
<evidence type="ECO:0000256" key="6">
    <source>
        <dbReference type="SAM" id="SignalP"/>
    </source>
</evidence>
<sequence>MNSVLTKCLCVLTLIGLAAATRPKFDITKFNSTTFVHKPYTWDPDFCDDWVDQDTFVNPERCEGFLMCWGGELIELDCPPGMIFDFMDLVCDTPDRAVCWLDAENMPPPGTPDNGCPPPGSDEVRFLPSDFCDEFYICINGEPIPLQCAPGLHWNIEQNSCDDPSRAGCDAGPPPDQLPNCPPGVTRQLPHPTNCNWFIHCNNGNRSIQQCQHLHHFDVDLERCLFKTIARCASDMRFRN</sequence>
<dbReference type="EMBL" id="CVRI01000060">
    <property type="protein sequence ID" value="CRL03885.1"/>
    <property type="molecule type" value="Genomic_DNA"/>
</dbReference>
<dbReference type="Pfam" id="PF01607">
    <property type="entry name" value="CBM_14"/>
    <property type="match status" value="3"/>
</dbReference>
<feature type="chain" id="PRO_5009619188" evidence="6">
    <location>
        <begin position="21"/>
        <end position="240"/>
    </location>
</feature>
<dbReference type="STRING" id="568069.A0A1J1IUI9"/>
<protein>
    <submittedName>
        <fullName evidence="8">CLUMA_CG017009, isoform A</fullName>
    </submittedName>
</protein>
<dbReference type="Gene3D" id="2.170.140.10">
    <property type="entry name" value="Chitin binding domain"/>
    <property type="match status" value="3"/>
</dbReference>
<dbReference type="InterPro" id="IPR036508">
    <property type="entry name" value="Chitin-bd_dom_sf"/>
</dbReference>
<keyword evidence="4" id="KW-1015">Disulfide bond</keyword>
<evidence type="ECO:0000256" key="2">
    <source>
        <dbReference type="ARBA" id="ARBA00022729"/>
    </source>
</evidence>
<proteinExistence type="predicted"/>
<evidence type="ECO:0000259" key="7">
    <source>
        <dbReference type="PROSITE" id="PS50940"/>
    </source>
</evidence>
<evidence type="ECO:0000256" key="1">
    <source>
        <dbReference type="ARBA" id="ARBA00022669"/>
    </source>
</evidence>
<keyword evidence="2 6" id="KW-0732">Signal</keyword>
<evidence type="ECO:0000256" key="3">
    <source>
        <dbReference type="ARBA" id="ARBA00022737"/>
    </source>
</evidence>
<organism evidence="8 9">
    <name type="scientific">Clunio marinus</name>
    <dbReference type="NCBI Taxonomy" id="568069"/>
    <lineage>
        <taxon>Eukaryota</taxon>
        <taxon>Metazoa</taxon>
        <taxon>Ecdysozoa</taxon>
        <taxon>Arthropoda</taxon>
        <taxon>Hexapoda</taxon>
        <taxon>Insecta</taxon>
        <taxon>Pterygota</taxon>
        <taxon>Neoptera</taxon>
        <taxon>Endopterygota</taxon>
        <taxon>Diptera</taxon>
        <taxon>Nematocera</taxon>
        <taxon>Chironomoidea</taxon>
        <taxon>Chironomidae</taxon>
        <taxon>Clunio</taxon>
    </lineage>
</organism>
<feature type="domain" description="Chitin-binding type-2" evidence="7">
    <location>
        <begin position="113"/>
        <end position="171"/>
    </location>
</feature>
<name>A0A1J1IUI9_9DIPT</name>
<keyword evidence="3" id="KW-0677">Repeat</keyword>
<evidence type="ECO:0000256" key="5">
    <source>
        <dbReference type="ARBA" id="ARBA00023180"/>
    </source>
</evidence>
<dbReference type="PANTHER" id="PTHR23301">
    <property type="entry name" value="CHITIN BINDING PERITROPHIN-A"/>
    <property type="match status" value="1"/>
</dbReference>
<evidence type="ECO:0000256" key="4">
    <source>
        <dbReference type="ARBA" id="ARBA00023157"/>
    </source>
</evidence>
<dbReference type="OrthoDB" id="6020543at2759"/>
<gene>
    <name evidence="8" type="primary">similar to Peritrophin-1</name>
    <name evidence="8" type="ORF">CLUMA_CG017009</name>
</gene>
<dbReference type="GO" id="GO:0008061">
    <property type="term" value="F:chitin binding"/>
    <property type="evidence" value="ECO:0007669"/>
    <property type="project" value="UniProtKB-KW"/>
</dbReference>
<feature type="domain" description="Chitin-binding type-2" evidence="7">
    <location>
        <begin position="178"/>
        <end position="234"/>
    </location>
</feature>
<dbReference type="GO" id="GO:0005576">
    <property type="term" value="C:extracellular region"/>
    <property type="evidence" value="ECO:0007669"/>
    <property type="project" value="InterPro"/>
</dbReference>
<feature type="domain" description="Chitin-binding type-2" evidence="7">
    <location>
        <begin position="44"/>
        <end position="101"/>
    </location>
</feature>
<dbReference type="PROSITE" id="PS50940">
    <property type="entry name" value="CHIT_BIND_II"/>
    <property type="match status" value="3"/>
</dbReference>
<keyword evidence="5" id="KW-0325">Glycoprotein</keyword>
<dbReference type="SUPFAM" id="SSF57625">
    <property type="entry name" value="Invertebrate chitin-binding proteins"/>
    <property type="match status" value="3"/>
</dbReference>
<dbReference type="AlphaFoldDB" id="A0A1J1IUI9"/>
<dbReference type="InterPro" id="IPR051940">
    <property type="entry name" value="Chitin_bind-dev_reg"/>
</dbReference>
<dbReference type="InterPro" id="IPR002557">
    <property type="entry name" value="Chitin-bd_dom"/>
</dbReference>
<keyword evidence="9" id="KW-1185">Reference proteome</keyword>
<dbReference type="PANTHER" id="PTHR23301:SF0">
    <property type="entry name" value="CHITIN-BINDING TYPE-2 DOMAIN-CONTAINING PROTEIN-RELATED"/>
    <property type="match status" value="1"/>
</dbReference>
<accession>A0A1J1IUI9</accession>
<dbReference type="SMART" id="SM00494">
    <property type="entry name" value="ChtBD2"/>
    <property type="match status" value="3"/>
</dbReference>
<reference evidence="8 9" key="1">
    <citation type="submission" date="2015-04" db="EMBL/GenBank/DDBJ databases">
        <authorList>
            <person name="Syromyatnikov M.Y."/>
            <person name="Popov V.N."/>
        </authorList>
    </citation>
    <scope>NUCLEOTIDE SEQUENCE [LARGE SCALE GENOMIC DNA]</scope>
</reference>
<feature type="signal peptide" evidence="6">
    <location>
        <begin position="1"/>
        <end position="20"/>
    </location>
</feature>
<keyword evidence="1" id="KW-0147">Chitin-binding</keyword>